<accession>A0A9X5F9Z2</accession>
<name>A0A9X5F9Z2_9MICO</name>
<dbReference type="EMBL" id="JAAXOW010000001">
    <property type="protein sequence ID" value="NKX92535.1"/>
    <property type="molecule type" value="Genomic_DNA"/>
</dbReference>
<feature type="domain" description="Isochorismatase-like" evidence="2">
    <location>
        <begin position="46"/>
        <end position="217"/>
    </location>
</feature>
<evidence type="ECO:0000313" key="4">
    <source>
        <dbReference type="Proteomes" id="UP000774283"/>
    </source>
</evidence>
<organism evidence="3 4">
    <name type="scientific">Sanguibacter hominis ATCC BAA-789</name>
    <dbReference type="NCBI Taxonomy" id="1312740"/>
    <lineage>
        <taxon>Bacteria</taxon>
        <taxon>Bacillati</taxon>
        <taxon>Actinomycetota</taxon>
        <taxon>Actinomycetes</taxon>
        <taxon>Micrococcales</taxon>
        <taxon>Sanguibacteraceae</taxon>
        <taxon>Sanguibacter</taxon>
    </lineage>
</organism>
<dbReference type="InterPro" id="IPR000868">
    <property type="entry name" value="Isochorismatase-like_dom"/>
</dbReference>
<dbReference type="CDD" id="cd00431">
    <property type="entry name" value="cysteine_hydrolases"/>
    <property type="match status" value="1"/>
</dbReference>
<dbReference type="InterPro" id="IPR050272">
    <property type="entry name" value="Isochorismatase-like_hydrls"/>
</dbReference>
<dbReference type="InterPro" id="IPR036380">
    <property type="entry name" value="Isochorismatase-like_sf"/>
</dbReference>
<dbReference type="AlphaFoldDB" id="A0A9X5F9Z2"/>
<dbReference type="SUPFAM" id="SSF52499">
    <property type="entry name" value="Isochorismatase-like hydrolases"/>
    <property type="match status" value="1"/>
</dbReference>
<dbReference type="PANTHER" id="PTHR43540">
    <property type="entry name" value="PEROXYUREIDOACRYLATE/UREIDOACRYLATE AMIDOHYDROLASE-RELATED"/>
    <property type="match status" value="1"/>
</dbReference>
<evidence type="ECO:0000256" key="1">
    <source>
        <dbReference type="ARBA" id="ARBA00022801"/>
    </source>
</evidence>
<keyword evidence="1" id="KW-0378">Hydrolase</keyword>
<dbReference type="PANTHER" id="PTHR43540:SF7">
    <property type="entry name" value="ISOCHORISMATASE FAMILY PROTEIN YECD"/>
    <property type="match status" value="1"/>
</dbReference>
<keyword evidence="4" id="KW-1185">Reference proteome</keyword>
<dbReference type="GO" id="GO:0016787">
    <property type="term" value="F:hydrolase activity"/>
    <property type="evidence" value="ECO:0007669"/>
    <property type="project" value="UniProtKB-KW"/>
</dbReference>
<dbReference type="Gene3D" id="3.40.50.850">
    <property type="entry name" value="Isochorismatase-like"/>
    <property type="match status" value="1"/>
</dbReference>
<reference evidence="3 4" key="1">
    <citation type="submission" date="2020-04" db="EMBL/GenBank/DDBJ databases">
        <title>MicrobeNet Type strains.</title>
        <authorList>
            <person name="Nicholson A.C."/>
        </authorList>
    </citation>
    <scope>NUCLEOTIDE SEQUENCE [LARGE SCALE GENOMIC DNA]</scope>
    <source>
        <strain evidence="3 4">ATCC BAA-789</strain>
    </source>
</reference>
<sequence>MASCYWNRQSNCAVLLDIVAGQIDSLAVYPPTLGAPVPVDTLDPTAALVLVDLQKGITALPTALDPGVIVERAARLVRAAHDAGRPVVRIRTAFSPDGGDVLRGRTDAPGPSVAQGSDFADLDPRVPSEPGDIVVTKRGWDAFAGTELDLQLRRRGVRSVVLAGIATSIGVESTARTARELGYEVVVAHDVVTDLVASAHATSLEVILPRIARLETVDVLAPLLDSAESGRAE</sequence>
<evidence type="ECO:0000259" key="2">
    <source>
        <dbReference type="Pfam" id="PF00857"/>
    </source>
</evidence>
<proteinExistence type="predicted"/>
<protein>
    <submittedName>
        <fullName evidence="3">Isochorismatase family protein</fullName>
    </submittedName>
</protein>
<dbReference type="Pfam" id="PF00857">
    <property type="entry name" value="Isochorismatase"/>
    <property type="match status" value="1"/>
</dbReference>
<dbReference type="Proteomes" id="UP000774283">
    <property type="component" value="Unassembled WGS sequence"/>
</dbReference>
<comment type="caution">
    <text evidence="3">The sequence shown here is derived from an EMBL/GenBank/DDBJ whole genome shotgun (WGS) entry which is preliminary data.</text>
</comment>
<gene>
    <name evidence="3" type="ORF">HF995_04475</name>
</gene>
<evidence type="ECO:0000313" key="3">
    <source>
        <dbReference type="EMBL" id="NKX92535.1"/>
    </source>
</evidence>